<organism evidence="2 3">
    <name type="scientific">Schizopora paradoxa</name>
    <dbReference type="NCBI Taxonomy" id="27342"/>
    <lineage>
        <taxon>Eukaryota</taxon>
        <taxon>Fungi</taxon>
        <taxon>Dikarya</taxon>
        <taxon>Basidiomycota</taxon>
        <taxon>Agaricomycotina</taxon>
        <taxon>Agaricomycetes</taxon>
        <taxon>Hymenochaetales</taxon>
        <taxon>Schizoporaceae</taxon>
        <taxon>Schizopora</taxon>
    </lineage>
</organism>
<name>A0A0H2SBZ5_9AGAM</name>
<feature type="compositionally biased region" description="Polar residues" evidence="1">
    <location>
        <begin position="115"/>
        <end position="127"/>
    </location>
</feature>
<evidence type="ECO:0000313" key="2">
    <source>
        <dbReference type="EMBL" id="KLO19258.1"/>
    </source>
</evidence>
<evidence type="ECO:0000256" key="1">
    <source>
        <dbReference type="SAM" id="MobiDB-lite"/>
    </source>
</evidence>
<protein>
    <submittedName>
        <fullName evidence="2">Uncharacterized protein</fullName>
    </submittedName>
</protein>
<accession>A0A0H2SBZ5</accession>
<dbReference type="InParanoid" id="A0A0H2SBZ5"/>
<sequence>MPMHHYSPASQIHVFPVEDLSSEISASSQANQFIANSKPQKRRNFMRNPAPCEGCSSRRVRVCFYRVFFKFVLNDAKCVYIRQPGEGVAPLCVACQKKNMAECGPHVSKKKKTDASTSVADATQTPADSPLHSPLLPVVPIEEAHTTTASRINDVSTSIAPGEALTWGNDLLPPSTDDVMWQWLLSTYATNTAPPTVTQGYTQTTMYDQRVSNAFATDELLNALPQFYAEGQNAGVYVDNLGLSWWTSEGSGQMG</sequence>
<dbReference type="Proteomes" id="UP000053477">
    <property type="component" value="Unassembled WGS sequence"/>
</dbReference>
<proteinExistence type="predicted"/>
<gene>
    <name evidence="2" type="ORF">SCHPADRAFT_84478</name>
</gene>
<reference evidence="2 3" key="1">
    <citation type="submission" date="2015-04" db="EMBL/GenBank/DDBJ databases">
        <title>Complete genome sequence of Schizopora paradoxa KUC8140, a cosmopolitan wood degrader in East Asia.</title>
        <authorList>
            <consortium name="DOE Joint Genome Institute"/>
            <person name="Min B."/>
            <person name="Park H."/>
            <person name="Jang Y."/>
            <person name="Kim J.-J."/>
            <person name="Kim K.H."/>
            <person name="Pangilinan J."/>
            <person name="Lipzen A."/>
            <person name="Riley R."/>
            <person name="Grigoriev I.V."/>
            <person name="Spatafora J.W."/>
            <person name="Choi I.-G."/>
        </authorList>
    </citation>
    <scope>NUCLEOTIDE SEQUENCE [LARGE SCALE GENOMIC DNA]</scope>
    <source>
        <strain evidence="2 3">KUC8140</strain>
    </source>
</reference>
<evidence type="ECO:0000313" key="3">
    <source>
        <dbReference type="Proteomes" id="UP000053477"/>
    </source>
</evidence>
<dbReference type="AlphaFoldDB" id="A0A0H2SBZ5"/>
<dbReference type="EMBL" id="KQ085888">
    <property type="protein sequence ID" value="KLO19258.1"/>
    <property type="molecule type" value="Genomic_DNA"/>
</dbReference>
<keyword evidence="3" id="KW-1185">Reference proteome</keyword>
<feature type="region of interest" description="Disordered" evidence="1">
    <location>
        <begin position="105"/>
        <end position="133"/>
    </location>
</feature>